<accession>F6GVC0</accession>
<dbReference type="EMBL" id="FN594952">
    <property type="protein sequence ID" value="CCB43903.1"/>
    <property type="molecule type" value="Genomic_DNA"/>
</dbReference>
<name>F6GVC0_VITVI</name>
<organism evidence="1 2">
    <name type="scientific">Vitis vinifera</name>
    <name type="common">Grape</name>
    <dbReference type="NCBI Taxonomy" id="29760"/>
    <lineage>
        <taxon>Eukaryota</taxon>
        <taxon>Viridiplantae</taxon>
        <taxon>Streptophyta</taxon>
        <taxon>Embryophyta</taxon>
        <taxon>Tracheophyta</taxon>
        <taxon>Spermatophyta</taxon>
        <taxon>Magnoliopsida</taxon>
        <taxon>eudicotyledons</taxon>
        <taxon>Gunneridae</taxon>
        <taxon>Pentapetalae</taxon>
        <taxon>rosids</taxon>
        <taxon>Vitales</taxon>
        <taxon>Vitaceae</taxon>
        <taxon>Viteae</taxon>
        <taxon>Vitis</taxon>
    </lineage>
</organism>
<protein>
    <submittedName>
        <fullName evidence="1">Uncharacterized protein</fullName>
    </submittedName>
</protein>
<gene>
    <name evidence="1" type="ordered locus">VIT_15s0021g01290</name>
</gene>
<evidence type="ECO:0000313" key="2">
    <source>
        <dbReference type="Proteomes" id="UP000009183"/>
    </source>
</evidence>
<dbReference type="HOGENOM" id="CLU_3378039_0_0_1"/>
<sequence length="34" mass="3921">MEKLIGLNGKRILHINGTFIVDGLYHMKEDHTLL</sequence>
<keyword evidence="2" id="KW-1185">Reference proteome</keyword>
<reference evidence="2" key="1">
    <citation type="journal article" date="2007" name="Nature">
        <title>The grapevine genome sequence suggests ancestral hexaploidization in major angiosperm phyla.</title>
        <authorList>
            <consortium name="The French-Italian Public Consortium for Grapevine Genome Characterization."/>
            <person name="Jaillon O."/>
            <person name="Aury J.-M."/>
            <person name="Noel B."/>
            <person name="Policriti A."/>
            <person name="Clepet C."/>
            <person name="Casagrande A."/>
            <person name="Choisne N."/>
            <person name="Aubourg S."/>
            <person name="Vitulo N."/>
            <person name="Jubin C."/>
            <person name="Vezzi A."/>
            <person name="Legeai F."/>
            <person name="Hugueney P."/>
            <person name="Dasilva C."/>
            <person name="Horner D."/>
            <person name="Mica E."/>
            <person name="Jublot D."/>
            <person name="Poulain J."/>
            <person name="Bruyere C."/>
            <person name="Billault A."/>
            <person name="Segurens B."/>
            <person name="Gouyvenoux M."/>
            <person name="Ugarte E."/>
            <person name="Cattonaro F."/>
            <person name="Anthouard V."/>
            <person name="Vico V."/>
            <person name="Del Fabbro C."/>
            <person name="Alaux M."/>
            <person name="Di Gaspero G."/>
            <person name="Dumas V."/>
            <person name="Felice N."/>
            <person name="Paillard S."/>
            <person name="Juman I."/>
            <person name="Moroldo M."/>
            <person name="Scalabrin S."/>
            <person name="Canaguier A."/>
            <person name="Le Clainche I."/>
            <person name="Malacrida G."/>
            <person name="Durand E."/>
            <person name="Pesole G."/>
            <person name="Laucou V."/>
            <person name="Chatelet P."/>
            <person name="Merdinoglu D."/>
            <person name="Delledonne M."/>
            <person name="Pezzotti M."/>
            <person name="Lecharny A."/>
            <person name="Scarpelli C."/>
            <person name="Artiguenave F."/>
            <person name="Pe M.E."/>
            <person name="Valle G."/>
            <person name="Morgante M."/>
            <person name="Caboche M."/>
            <person name="Adam-Blondon A.-F."/>
            <person name="Weissenbach J."/>
            <person name="Quetier F."/>
            <person name="Wincker P."/>
        </authorList>
    </citation>
    <scope>NUCLEOTIDE SEQUENCE [LARGE SCALE GENOMIC DNA]</scope>
    <source>
        <strain evidence="2">cv. Pinot noir / PN40024</strain>
    </source>
</reference>
<dbReference type="PaxDb" id="29760-VIT_15s0021g01290.t01"/>
<dbReference type="InParanoid" id="F6GVC0"/>
<dbReference type="AlphaFoldDB" id="F6GVC0"/>
<evidence type="ECO:0000313" key="1">
    <source>
        <dbReference type="EMBL" id="CCB43903.1"/>
    </source>
</evidence>
<dbReference type="Proteomes" id="UP000009183">
    <property type="component" value="Chromosome 15"/>
</dbReference>
<proteinExistence type="predicted"/>